<organism evidence="3 4">
    <name type="scientific">Oerskovia merdavium</name>
    <dbReference type="NCBI Taxonomy" id="2762227"/>
    <lineage>
        <taxon>Bacteria</taxon>
        <taxon>Bacillati</taxon>
        <taxon>Actinomycetota</taxon>
        <taxon>Actinomycetes</taxon>
        <taxon>Micrococcales</taxon>
        <taxon>Cellulomonadaceae</taxon>
        <taxon>Oerskovia</taxon>
    </lineage>
</organism>
<name>A0ABR8TXS9_9CELL</name>
<dbReference type="Pfam" id="PF11832">
    <property type="entry name" value="DUF3352"/>
    <property type="match status" value="1"/>
</dbReference>
<dbReference type="InterPro" id="IPR021787">
    <property type="entry name" value="DUF3352"/>
</dbReference>
<dbReference type="EMBL" id="JACSQF010000005">
    <property type="protein sequence ID" value="MBD7980295.1"/>
    <property type="molecule type" value="Genomic_DNA"/>
</dbReference>
<protein>
    <submittedName>
        <fullName evidence="3">DUF3352 domain-containing protein</fullName>
    </submittedName>
</protein>
<evidence type="ECO:0000256" key="1">
    <source>
        <dbReference type="SAM" id="MobiDB-lite"/>
    </source>
</evidence>
<dbReference type="Proteomes" id="UP000655570">
    <property type="component" value="Unassembled WGS sequence"/>
</dbReference>
<reference evidence="3 4" key="1">
    <citation type="submission" date="2020-08" db="EMBL/GenBank/DDBJ databases">
        <title>A Genomic Blueprint of the Chicken Gut Microbiome.</title>
        <authorList>
            <person name="Gilroy R."/>
            <person name="Ravi A."/>
            <person name="Getino M."/>
            <person name="Pursley I."/>
            <person name="Horton D.L."/>
            <person name="Alikhan N.-F."/>
            <person name="Baker D."/>
            <person name="Gharbi K."/>
            <person name="Hall N."/>
            <person name="Watson M."/>
            <person name="Adriaenssens E.M."/>
            <person name="Foster-Nyarko E."/>
            <person name="Jarju S."/>
            <person name="Secka A."/>
            <person name="Antonio M."/>
            <person name="Oren A."/>
            <person name="Chaudhuri R."/>
            <person name="La Ragione R.M."/>
            <person name="Hildebrand F."/>
            <person name="Pallen M.J."/>
        </authorList>
    </citation>
    <scope>NUCLEOTIDE SEQUENCE [LARGE SCALE GENOMIC DNA]</scope>
    <source>
        <strain evidence="3 4">Sa2CUA9</strain>
    </source>
</reference>
<keyword evidence="2" id="KW-0472">Membrane</keyword>
<proteinExistence type="predicted"/>
<evidence type="ECO:0000256" key="2">
    <source>
        <dbReference type="SAM" id="Phobius"/>
    </source>
</evidence>
<keyword evidence="2" id="KW-0812">Transmembrane</keyword>
<dbReference type="RefSeq" id="WP_191801980.1">
    <property type="nucleotide sequence ID" value="NZ_JACSQF010000005.1"/>
</dbReference>
<evidence type="ECO:0000313" key="3">
    <source>
        <dbReference type="EMBL" id="MBD7980295.1"/>
    </source>
</evidence>
<feature type="region of interest" description="Disordered" evidence="1">
    <location>
        <begin position="1"/>
        <end position="28"/>
    </location>
</feature>
<keyword evidence="4" id="KW-1185">Reference proteome</keyword>
<keyword evidence="2" id="KW-1133">Transmembrane helix</keyword>
<comment type="caution">
    <text evidence="3">The sequence shown here is derived from an EMBL/GenBank/DDBJ whole genome shotgun (WGS) entry which is preliminary data.</text>
</comment>
<evidence type="ECO:0000313" key="4">
    <source>
        <dbReference type="Proteomes" id="UP000655570"/>
    </source>
</evidence>
<feature type="compositionally biased region" description="Pro residues" evidence="1">
    <location>
        <begin position="1"/>
        <end position="11"/>
    </location>
</feature>
<feature type="transmembrane region" description="Helical" evidence="2">
    <location>
        <begin position="39"/>
        <end position="59"/>
    </location>
</feature>
<sequence length="665" mass="67577">MTTPPTFPPADPSGAWQQPAGSPPPVPGTVRPSRLRTGLVLGGAATAALVLVGGGVFAYTTLDGGGAQPEAALPDTAIAYVRVDLDPSATQKVNLLRLANRFPDLAKDLDVDLSETADLRELLVDAIAGSSGCTVDFAADVEPWLGQRAGLASLPAAEDGAEPEPVVVLQVTDEGAARTAIESALGCGDGVEPAQVAFTDGYALITSETLAAADVAAAANKASLADDPLFVADTKALGDAGLVSFWVDVQGTKGLLEDSLAGQGGAEETTAALAELDGVTSVSGALRAGSDHLELAFAVGADDATLTPLEGAGTSLLTGLPDTTLFASAGTVDPASIDEAWEQLSTLADTFGSSGLGGLEDLGGLGGGDLLDDDWSLSSNPVGTTVLPTVTEAECAALLAQPEYAADFSGLGLTAEEEAEYKRTYDEAFMSSCTGTDVGLGADDLGTVLGTDDLYGDDYLTDDLFGDDYSETSDDDLLPSGLGFQETVDELEKSFDIRLPEDLKTLLGEQIVVALDSAGLDDVSSVTGPGDVSFGARTIGDKAALEDLLGRIDAILVDAGADKLSSATTEDGLVIASNDDYAAQLAADGKLGSKPAFTTVVPDARSAGSAVFVDIDAIEKIARANLDALGGDDSWIAYVEPLQAFGVSTRVDGGHALSSVRLSFD</sequence>
<accession>A0ABR8TXS9</accession>
<gene>
    <name evidence="3" type="ORF">H9641_06130</name>
</gene>